<dbReference type="GO" id="GO:0005886">
    <property type="term" value="C:plasma membrane"/>
    <property type="evidence" value="ECO:0007669"/>
    <property type="project" value="UniProtKB-SubCell"/>
</dbReference>
<dbReference type="EMBL" id="FNHW01000001">
    <property type="protein sequence ID" value="SDM79562.1"/>
    <property type="molecule type" value="Genomic_DNA"/>
</dbReference>
<evidence type="ECO:0000313" key="8">
    <source>
        <dbReference type="EMBL" id="SDM79562.1"/>
    </source>
</evidence>
<dbReference type="STRING" id="459525.SAMN04488137_1961"/>
<dbReference type="InterPro" id="IPR032816">
    <property type="entry name" value="VTT_dom"/>
</dbReference>
<feature type="transmembrane region" description="Helical" evidence="6">
    <location>
        <begin position="86"/>
        <end position="104"/>
    </location>
</feature>
<dbReference type="AlphaFoldDB" id="A0A1G9W4S8"/>
<accession>A0A1G9W4S8</accession>
<dbReference type="InterPro" id="IPR015414">
    <property type="entry name" value="TMEM64"/>
</dbReference>
<protein>
    <recommendedName>
        <fullName evidence="6">TVP38/TMEM64 family membrane protein</fullName>
    </recommendedName>
</protein>
<keyword evidence="9" id="KW-1185">Reference proteome</keyword>
<dbReference type="PANTHER" id="PTHR12677:SF59">
    <property type="entry name" value="GOLGI APPARATUS MEMBRANE PROTEIN TVP38-RELATED"/>
    <property type="match status" value="1"/>
</dbReference>
<sequence length="216" mass="24534">MVRSKKIWMKILIIAIGVALLWYFNHKYLNLTPQVFREWILSWGVWAPIVFIVLYGLRPFVLFPSSVFAITSGLAFGLYYGCLYTYLGSLSGGLITYLAVRWIGKKAMKKEWKGKYRKVQEGIKEKGFIYVLILRLLPILNYDLVSYLTAAANVKFRDYAAATAIGIIPGTLAYTYIGSSVAHTGMKEILISSIILIILIVLPVVTRKRWQKKLGL</sequence>
<comment type="caution">
    <text evidence="6">Lacks conserved residue(s) required for the propagation of feature annotation.</text>
</comment>
<evidence type="ECO:0000259" key="7">
    <source>
        <dbReference type="Pfam" id="PF09335"/>
    </source>
</evidence>
<evidence type="ECO:0000256" key="4">
    <source>
        <dbReference type="ARBA" id="ARBA00022989"/>
    </source>
</evidence>
<feature type="transmembrane region" description="Helical" evidence="6">
    <location>
        <begin position="7"/>
        <end position="24"/>
    </location>
</feature>
<evidence type="ECO:0000256" key="2">
    <source>
        <dbReference type="ARBA" id="ARBA00022475"/>
    </source>
</evidence>
<proteinExistence type="inferred from homology"/>
<dbReference type="PANTHER" id="PTHR12677">
    <property type="entry name" value="GOLGI APPARATUS MEMBRANE PROTEIN TVP38-RELATED"/>
    <property type="match status" value="1"/>
</dbReference>
<feature type="domain" description="VTT" evidence="7">
    <location>
        <begin position="63"/>
        <end position="179"/>
    </location>
</feature>
<reference evidence="9" key="1">
    <citation type="submission" date="2016-10" db="EMBL/GenBank/DDBJ databases">
        <authorList>
            <person name="Varghese N."/>
            <person name="Submissions S."/>
        </authorList>
    </citation>
    <scope>NUCLEOTIDE SEQUENCE [LARGE SCALE GENOMIC DNA]</scope>
    <source>
        <strain evidence="9">CGMCC 1.6854</strain>
    </source>
</reference>
<name>A0A1G9W4S8_9BACL</name>
<gene>
    <name evidence="8" type="ORF">SAMN04488137_1961</name>
</gene>
<feature type="transmembrane region" description="Helical" evidence="6">
    <location>
        <begin position="127"/>
        <end position="147"/>
    </location>
</feature>
<organism evidence="8 9">
    <name type="scientific">Fictibacillus solisalsi</name>
    <dbReference type="NCBI Taxonomy" id="459525"/>
    <lineage>
        <taxon>Bacteria</taxon>
        <taxon>Bacillati</taxon>
        <taxon>Bacillota</taxon>
        <taxon>Bacilli</taxon>
        <taxon>Bacillales</taxon>
        <taxon>Fictibacillaceae</taxon>
        <taxon>Fictibacillus</taxon>
    </lineage>
</organism>
<dbReference type="Proteomes" id="UP000199544">
    <property type="component" value="Unassembled WGS sequence"/>
</dbReference>
<feature type="transmembrane region" description="Helical" evidence="6">
    <location>
        <begin position="189"/>
        <end position="206"/>
    </location>
</feature>
<comment type="subcellular location">
    <subcellularLocation>
        <location evidence="1 6">Cell membrane</location>
        <topology evidence="1 6">Multi-pass membrane protein</topology>
    </subcellularLocation>
</comment>
<keyword evidence="5 6" id="KW-0472">Membrane</keyword>
<feature type="transmembrane region" description="Helical" evidence="6">
    <location>
        <begin position="61"/>
        <end position="80"/>
    </location>
</feature>
<dbReference type="OrthoDB" id="9812980at2"/>
<evidence type="ECO:0000313" key="9">
    <source>
        <dbReference type="Proteomes" id="UP000199544"/>
    </source>
</evidence>
<keyword evidence="3 6" id="KW-0812">Transmembrane</keyword>
<evidence type="ECO:0000256" key="1">
    <source>
        <dbReference type="ARBA" id="ARBA00004651"/>
    </source>
</evidence>
<evidence type="ECO:0000256" key="5">
    <source>
        <dbReference type="ARBA" id="ARBA00023136"/>
    </source>
</evidence>
<feature type="transmembrane region" description="Helical" evidence="6">
    <location>
        <begin position="36"/>
        <end position="54"/>
    </location>
</feature>
<feature type="transmembrane region" description="Helical" evidence="6">
    <location>
        <begin position="159"/>
        <end position="177"/>
    </location>
</feature>
<comment type="similarity">
    <text evidence="6">Belongs to the TVP38/TMEM64 family.</text>
</comment>
<keyword evidence="2 6" id="KW-1003">Cell membrane</keyword>
<dbReference type="RefSeq" id="WP_090234212.1">
    <property type="nucleotide sequence ID" value="NZ_FNHW01000001.1"/>
</dbReference>
<evidence type="ECO:0000256" key="6">
    <source>
        <dbReference type="RuleBase" id="RU366058"/>
    </source>
</evidence>
<dbReference type="Pfam" id="PF09335">
    <property type="entry name" value="VTT_dom"/>
    <property type="match status" value="1"/>
</dbReference>
<keyword evidence="4 6" id="KW-1133">Transmembrane helix</keyword>
<evidence type="ECO:0000256" key="3">
    <source>
        <dbReference type="ARBA" id="ARBA00022692"/>
    </source>
</evidence>